<organism evidence="2 3">
    <name type="scientific">Leucobacter chromiisoli</name>
    <dbReference type="NCBI Taxonomy" id="2796471"/>
    <lineage>
        <taxon>Bacteria</taxon>
        <taxon>Bacillati</taxon>
        <taxon>Actinomycetota</taxon>
        <taxon>Actinomycetes</taxon>
        <taxon>Micrococcales</taxon>
        <taxon>Microbacteriaceae</taxon>
        <taxon>Leucobacter</taxon>
    </lineage>
</organism>
<comment type="caution">
    <text evidence="2">The sequence shown here is derived from an EMBL/GenBank/DDBJ whole genome shotgun (WGS) entry which is preliminary data.</text>
</comment>
<dbReference type="Pfam" id="PF26395">
    <property type="entry name" value="E2-CBASS"/>
    <property type="match status" value="1"/>
</dbReference>
<proteinExistence type="predicted"/>
<reference evidence="2" key="1">
    <citation type="submission" date="2020-12" db="EMBL/GenBank/DDBJ databases">
        <title>Leucobacter sp. CAS1, isolated from Chromium sludge.</title>
        <authorList>
            <person name="Xu Z."/>
        </authorList>
    </citation>
    <scope>NUCLEOTIDE SEQUENCE</scope>
    <source>
        <strain evidence="2">CSA1</strain>
    </source>
</reference>
<gene>
    <name evidence="2" type="ORF">JD276_08230</name>
</gene>
<accession>A0A934Q777</accession>
<name>A0A934Q777_9MICO</name>
<sequence>MSIAALLHHHGVDVPRYVTVNGQIVFDDVQASPSGYVHSSLGFVTPVQKHTFHGGEEAPDNAVNDAPWWTDSARLQHHISAMEQSFPGFTYLPASDGLGPCWGGELNTGRGKFKVLIMTRQDEGLPRVAVVGPKLGIAAGRSWVPSPHLYLNGNLCVADEDDWDPHEHTVATVTAWAAHWLAAYTEWRITRRWPIEGAQALVA</sequence>
<evidence type="ECO:0000313" key="3">
    <source>
        <dbReference type="Proteomes" id="UP000608530"/>
    </source>
</evidence>
<keyword evidence="3" id="KW-1185">Reference proteome</keyword>
<dbReference type="EMBL" id="JAEHOH010000010">
    <property type="protein sequence ID" value="MBK0419021.1"/>
    <property type="molecule type" value="Genomic_DNA"/>
</dbReference>
<dbReference type="RefSeq" id="WP_200115163.1">
    <property type="nucleotide sequence ID" value="NZ_JAEHOH010000010.1"/>
</dbReference>
<evidence type="ECO:0000259" key="1">
    <source>
        <dbReference type="Pfam" id="PF26395"/>
    </source>
</evidence>
<dbReference type="AlphaFoldDB" id="A0A934Q777"/>
<dbReference type="InterPro" id="IPR058588">
    <property type="entry name" value="E2-CBASS"/>
</dbReference>
<feature type="domain" description="Type II CBASS E2 protein" evidence="1">
    <location>
        <begin position="79"/>
        <end position="198"/>
    </location>
</feature>
<dbReference type="Proteomes" id="UP000608530">
    <property type="component" value="Unassembled WGS sequence"/>
</dbReference>
<protein>
    <recommendedName>
        <fullName evidence="1">Type II CBASS E2 protein domain-containing protein</fullName>
    </recommendedName>
</protein>
<evidence type="ECO:0000313" key="2">
    <source>
        <dbReference type="EMBL" id="MBK0419021.1"/>
    </source>
</evidence>